<protein>
    <submittedName>
        <fullName evidence="6">Taurine ABC transporter substrate-binding protein</fullName>
    </submittedName>
</protein>
<feature type="signal peptide" evidence="4">
    <location>
        <begin position="1"/>
        <end position="22"/>
    </location>
</feature>
<proteinExistence type="inferred from homology"/>
<organism evidence="6 7">
    <name type="scientific">Roseovarius nubinhibens</name>
    <dbReference type="NCBI Taxonomy" id="314263"/>
    <lineage>
        <taxon>Bacteria</taxon>
        <taxon>Pseudomonadati</taxon>
        <taxon>Pseudomonadota</taxon>
        <taxon>Alphaproteobacteria</taxon>
        <taxon>Rhodobacterales</taxon>
        <taxon>Roseobacteraceae</taxon>
        <taxon>Roseovarius</taxon>
    </lineage>
</organism>
<dbReference type="InterPro" id="IPR015168">
    <property type="entry name" value="SsuA/THI5"/>
</dbReference>
<dbReference type="PANTHER" id="PTHR30024:SF47">
    <property type="entry name" value="TAURINE-BINDING PERIPLASMIC PROTEIN"/>
    <property type="match status" value="1"/>
</dbReference>
<evidence type="ECO:0000256" key="2">
    <source>
        <dbReference type="ARBA" id="ARBA00010742"/>
    </source>
</evidence>
<accession>A0A348W9U8</accession>
<dbReference type="Pfam" id="PF09084">
    <property type="entry name" value="NMT1"/>
    <property type="match status" value="1"/>
</dbReference>
<name>A0A348W9U8_9RHOB</name>
<dbReference type="GO" id="GO:0042918">
    <property type="term" value="P:alkanesulfonate transmembrane transport"/>
    <property type="evidence" value="ECO:0007669"/>
    <property type="project" value="TreeGrafter"/>
</dbReference>
<dbReference type="RefSeq" id="WP_339850749.1">
    <property type="nucleotide sequence ID" value="NZ_CAXAXR010000001.1"/>
</dbReference>
<gene>
    <name evidence="6" type="ORF">DCS45_05455</name>
</gene>
<evidence type="ECO:0000256" key="4">
    <source>
        <dbReference type="SAM" id="SignalP"/>
    </source>
</evidence>
<evidence type="ECO:0000256" key="1">
    <source>
        <dbReference type="ARBA" id="ARBA00004418"/>
    </source>
</evidence>
<evidence type="ECO:0000259" key="5">
    <source>
        <dbReference type="Pfam" id="PF09084"/>
    </source>
</evidence>
<feature type="chain" id="PRO_5016566542" evidence="4">
    <location>
        <begin position="23"/>
        <end position="332"/>
    </location>
</feature>
<dbReference type="GO" id="GO:0042597">
    <property type="term" value="C:periplasmic space"/>
    <property type="evidence" value="ECO:0007669"/>
    <property type="project" value="UniProtKB-SubCell"/>
</dbReference>
<dbReference type="Proteomes" id="UP000264719">
    <property type="component" value="Unassembled WGS sequence"/>
</dbReference>
<reference evidence="6 7" key="1">
    <citation type="journal article" date="2018" name="Nat. Biotechnol.">
        <title>A standardized bacterial taxonomy based on genome phylogeny substantially revises the tree of life.</title>
        <authorList>
            <person name="Parks D.H."/>
            <person name="Chuvochina M."/>
            <person name="Waite D.W."/>
            <person name="Rinke C."/>
            <person name="Skarshewski A."/>
            <person name="Chaumeil P.A."/>
            <person name="Hugenholtz P."/>
        </authorList>
    </citation>
    <scope>NUCLEOTIDE SEQUENCE [LARGE SCALE GENOMIC DNA]</scope>
    <source>
        <strain evidence="6">UBA9169</strain>
    </source>
</reference>
<keyword evidence="3 4" id="KW-0732">Signal</keyword>
<comment type="caution">
    <text evidence="6">The sequence shown here is derived from an EMBL/GenBank/DDBJ whole genome shotgun (WGS) entry which is preliminary data.</text>
</comment>
<dbReference type="AlphaFoldDB" id="A0A348W9U8"/>
<comment type="similarity">
    <text evidence="2">Belongs to the bacterial solute-binding protein SsuA/TauA family.</text>
</comment>
<evidence type="ECO:0000313" key="7">
    <source>
        <dbReference type="Proteomes" id="UP000264719"/>
    </source>
</evidence>
<dbReference type="SUPFAM" id="SSF53850">
    <property type="entry name" value="Periplasmic binding protein-like II"/>
    <property type="match status" value="1"/>
</dbReference>
<dbReference type="PANTHER" id="PTHR30024">
    <property type="entry name" value="ALIPHATIC SULFONATES-BINDING PROTEIN-RELATED"/>
    <property type="match status" value="1"/>
</dbReference>
<dbReference type="EMBL" id="DMVW01000052">
    <property type="protein sequence ID" value="HAR51310.1"/>
    <property type="molecule type" value="Genomic_DNA"/>
</dbReference>
<comment type="subcellular location">
    <subcellularLocation>
        <location evidence="1">Periplasm</location>
    </subcellularLocation>
</comment>
<evidence type="ECO:0000313" key="6">
    <source>
        <dbReference type="EMBL" id="HAR51310.1"/>
    </source>
</evidence>
<dbReference type="Gene3D" id="3.40.190.10">
    <property type="entry name" value="Periplasmic binding protein-like II"/>
    <property type="match status" value="2"/>
</dbReference>
<feature type="domain" description="SsuA/THI5-like" evidence="5">
    <location>
        <begin position="40"/>
        <end position="240"/>
    </location>
</feature>
<evidence type="ECO:0000256" key="3">
    <source>
        <dbReference type="ARBA" id="ARBA00022729"/>
    </source>
</evidence>
<sequence>MQKTFLALSSALAVLTGSVAFGDTRTEITVGYFLEWPMPFQYAKVNGTYEEEMGVTINWRSFDTGTAMNAAMASGDVQISVSHGAPPFVIATSAGQDLNMVDVAVSYSENEGCVIRSALEIDQSNAAELAGKRVAAPLGTAAFYSFLKQMDHVGVDVATLNVLDMAPAESAAALSQGAIDMACGWGGAFNRMKEVGNVLMTGAEKEEAGILIFDATTVPASFASEDGELLAKFLKVTADANAMWSDGAHRDEMLPLVAKDAGMDEEAAAQALSRMAFPTISDQLSAKWFGGGIQSYLVGVAQVFSEAKSIDAALPSYEAYLNTRPLTAAGEM</sequence>